<dbReference type="PROSITE" id="PS50893">
    <property type="entry name" value="ABC_TRANSPORTER_2"/>
    <property type="match status" value="1"/>
</dbReference>
<reference evidence="6 7" key="1">
    <citation type="submission" date="2019-01" db="EMBL/GenBank/DDBJ databases">
        <title>Geovibrio thiophilus DSM 11263, complete genome.</title>
        <authorList>
            <person name="Spring S."/>
            <person name="Bunk B."/>
            <person name="Sproer C."/>
        </authorList>
    </citation>
    <scope>NUCLEOTIDE SEQUENCE [LARGE SCALE GENOMIC DNA]</scope>
    <source>
        <strain evidence="6 7">DSM 11263</strain>
    </source>
</reference>
<gene>
    <name evidence="6" type="ORF">EP073_06780</name>
</gene>
<dbReference type="RefSeq" id="WP_128466400.1">
    <property type="nucleotide sequence ID" value="NZ_CP035108.1"/>
</dbReference>
<keyword evidence="2" id="KW-0813">Transport</keyword>
<dbReference type="PANTHER" id="PTHR42734">
    <property type="entry name" value="METAL TRANSPORT SYSTEM ATP-BINDING PROTEIN TM_0124-RELATED"/>
    <property type="match status" value="1"/>
</dbReference>
<keyword evidence="3" id="KW-0547">Nucleotide-binding</keyword>
<dbReference type="AlphaFoldDB" id="A0A410JY80"/>
<dbReference type="KEGG" id="gtl:EP073_06780"/>
<evidence type="ECO:0000256" key="1">
    <source>
        <dbReference type="ARBA" id="ARBA00005417"/>
    </source>
</evidence>
<dbReference type="Pfam" id="PF00005">
    <property type="entry name" value="ABC_tran"/>
    <property type="match status" value="1"/>
</dbReference>
<dbReference type="SMART" id="SM00382">
    <property type="entry name" value="AAA"/>
    <property type="match status" value="1"/>
</dbReference>
<dbReference type="GO" id="GO:0016887">
    <property type="term" value="F:ATP hydrolysis activity"/>
    <property type="evidence" value="ECO:0007669"/>
    <property type="project" value="InterPro"/>
</dbReference>
<feature type="domain" description="ABC transporter" evidence="5">
    <location>
        <begin position="2"/>
        <end position="236"/>
    </location>
</feature>
<name>A0A410JY80_9BACT</name>
<dbReference type="FunFam" id="3.40.50.300:FF:000134">
    <property type="entry name" value="Iron-enterobactin ABC transporter ATP-binding protein"/>
    <property type="match status" value="1"/>
</dbReference>
<dbReference type="EMBL" id="CP035108">
    <property type="protein sequence ID" value="QAR33114.1"/>
    <property type="molecule type" value="Genomic_DNA"/>
</dbReference>
<dbReference type="InterPro" id="IPR050153">
    <property type="entry name" value="Metal_Ion_Import_ABC"/>
</dbReference>
<sequence>MVRAENISYTLKSGRKILDNVSFSLKKGEICGIIGPNGAGKTTLMKIVAGVLKASSGSVYVGGCSVASMKRNETARRIAYLPQTAHAVPCSVYESVLIGRKPYMTWHPKAEDHCMAEDVIGELDIGHMREKCVTELSGGEFQKTLIARALVQNADVLMLDEPINHLDVKNQVEIMETAKNITERRNLATIIVLHDLNLAVRYADRILLLENGSTLYFGGKNEISEEHLSTAYKIPIAIRNINEKSFVLY</sequence>
<comment type="similarity">
    <text evidence="1">Belongs to the ABC transporter superfamily.</text>
</comment>
<proteinExistence type="inferred from homology"/>
<dbReference type="InterPro" id="IPR003439">
    <property type="entry name" value="ABC_transporter-like_ATP-bd"/>
</dbReference>
<organism evidence="6 7">
    <name type="scientific">Geovibrio thiophilus</name>
    <dbReference type="NCBI Taxonomy" id="139438"/>
    <lineage>
        <taxon>Bacteria</taxon>
        <taxon>Pseudomonadati</taxon>
        <taxon>Deferribacterota</taxon>
        <taxon>Deferribacteres</taxon>
        <taxon>Deferribacterales</taxon>
        <taxon>Geovibrionaceae</taxon>
        <taxon>Geovibrio</taxon>
    </lineage>
</organism>
<dbReference type="CDD" id="cd03214">
    <property type="entry name" value="ABC_Iron-Siderophores_B12_Hemin"/>
    <property type="match status" value="1"/>
</dbReference>
<accession>A0A410JY80</accession>
<dbReference type="Gene3D" id="3.40.50.300">
    <property type="entry name" value="P-loop containing nucleotide triphosphate hydrolases"/>
    <property type="match status" value="1"/>
</dbReference>
<keyword evidence="4 6" id="KW-0067">ATP-binding</keyword>
<evidence type="ECO:0000256" key="2">
    <source>
        <dbReference type="ARBA" id="ARBA00022448"/>
    </source>
</evidence>
<dbReference type="SUPFAM" id="SSF52540">
    <property type="entry name" value="P-loop containing nucleoside triphosphate hydrolases"/>
    <property type="match status" value="1"/>
</dbReference>
<dbReference type="Proteomes" id="UP000287502">
    <property type="component" value="Chromosome"/>
</dbReference>
<dbReference type="InterPro" id="IPR003593">
    <property type="entry name" value="AAA+_ATPase"/>
</dbReference>
<dbReference type="OrthoDB" id="9799337at2"/>
<evidence type="ECO:0000259" key="5">
    <source>
        <dbReference type="PROSITE" id="PS50893"/>
    </source>
</evidence>
<protein>
    <submittedName>
        <fullName evidence="6">ABC transporter ATP-binding protein</fullName>
    </submittedName>
</protein>
<evidence type="ECO:0000256" key="3">
    <source>
        <dbReference type="ARBA" id="ARBA00022741"/>
    </source>
</evidence>
<evidence type="ECO:0000313" key="6">
    <source>
        <dbReference type="EMBL" id="QAR33114.1"/>
    </source>
</evidence>
<evidence type="ECO:0000313" key="7">
    <source>
        <dbReference type="Proteomes" id="UP000287502"/>
    </source>
</evidence>
<dbReference type="InterPro" id="IPR027417">
    <property type="entry name" value="P-loop_NTPase"/>
</dbReference>
<keyword evidence="7" id="KW-1185">Reference proteome</keyword>
<dbReference type="PANTHER" id="PTHR42734:SF6">
    <property type="entry name" value="MOLYBDATE IMPORT ATP-BINDING PROTEIN MOLC"/>
    <property type="match status" value="1"/>
</dbReference>
<evidence type="ECO:0000256" key="4">
    <source>
        <dbReference type="ARBA" id="ARBA00022840"/>
    </source>
</evidence>
<dbReference type="GO" id="GO:0005524">
    <property type="term" value="F:ATP binding"/>
    <property type="evidence" value="ECO:0007669"/>
    <property type="project" value="UniProtKB-KW"/>
</dbReference>